<proteinExistence type="inferred from homology"/>
<comment type="caution">
    <text evidence="9">The sequence shown here is derived from an EMBL/GenBank/DDBJ whole genome shotgun (WGS) entry which is preliminary data.</text>
</comment>
<feature type="transmembrane region" description="Helical" evidence="7">
    <location>
        <begin position="317"/>
        <end position="338"/>
    </location>
</feature>
<gene>
    <name evidence="9" type="ORF">EII11_04525</name>
</gene>
<evidence type="ECO:0000256" key="6">
    <source>
        <dbReference type="ARBA" id="ARBA00023136"/>
    </source>
</evidence>
<keyword evidence="4 7" id="KW-0812">Transmembrane</keyword>
<keyword evidence="10" id="KW-1185">Reference proteome</keyword>
<dbReference type="NCBIfam" id="TIGR03025">
    <property type="entry name" value="EPS_sugtrans"/>
    <property type="match status" value="1"/>
</dbReference>
<feature type="transmembrane region" description="Helical" evidence="7">
    <location>
        <begin position="148"/>
        <end position="168"/>
    </location>
</feature>
<feature type="transmembrane region" description="Helical" evidence="7">
    <location>
        <begin position="88"/>
        <end position="110"/>
    </location>
</feature>
<evidence type="ECO:0000256" key="5">
    <source>
        <dbReference type="ARBA" id="ARBA00022989"/>
    </source>
</evidence>
<dbReference type="PANTHER" id="PTHR30576">
    <property type="entry name" value="COLANIC BIOSYNTHESIS UDP-GLUCOSE LIPID CARRIER TRANSFERASE"/>
    <property type="match status" value="1"/>
</dbReference>
<dbReference type="GO" id="GO:0016780">
    <property type="term" value="F:phosphotransferase activity, for other substituted phosphate groups"/>
    <property type="evidence" value="ECO:0007669"/>
    <property type="project" value="TreeGrafter"/>
</dbReference>
<accession>A0A3P1SFL7</accession>
<comment type="similarity">
    <text evidence="2">Belongs to the bacterial sugar transferase family.</text>
</comment>
<comment type="subcellular location">
    <subcellularLocation>
        <location evidence="1">Membrane</location>
        <topology evidence="1">Multi-pass membrane protein</topology>
    </subcellularLocation>
</comment>
<dbReference type="InterPro" id="IPR017475">
    <property type="entry name" value="EPS_sugar_tfrase"/>
</dbReference>
<feature type="domain" description="Bacterial sugar transferase" evidence="8">
    <location>
        <begin position="312"/>
        <end position="513"/>
    </location>
</feature>
<sequence>MALISSLRRSVALSDAPVERSPQALRIARLLKRPRLRRTLIVVLDTITIAVCLVYATLPTEPSFTPVENGNAFSYPFELLAQALSSNAFLTVLLGTALWLTALSLGGMYARPHPVALSTSPAKVITTGITAVGLFCLAHWLLPDFIPVFPPLGASLIIPALLIERELWAGTFQYSQRYFERTMLLAPKSESAPLRQHIARYSHHLGLDIVGTMSWDDWLPRPLTNLTASFDEITQAMDDCAADSLTVSSTSLTNLTDLQNLRWLLEQTGRHLNFLAEPSSLSAQTMITRSAPGLVLLETNANTDSPLESVLRRSFDILASSLLIALLLPLWIVLIIWIRVSDRGPAFFLQTRVGKYGRPFKMIKFRTMVTNAEALLPQLQKQVSIPEGAVTGADSDDPDTGVLFKLEEDPRITRIGRFLRRTSMDELPQLFNVWLGHMSLVGPRPPLYSEVERYSPRVMRKFTVRPGITGLWQVSGRSDLSWRESVRLDLHYIEHRSLRMDLWILMRTVKVVLGRDGAY</sequence>
<evidence type="ECO:0000256" key="4">
    <source>
        <dbReference type="ARBA" id="ARBA00022692"/>
    </source>
</evidence>
<keyword evidence="3 9" id="KW-0808">Transferase</keyword>
<evidence type="ECO:0000313" key="10">
    <source>
        <dbReference type="Proteomes" id="UP000280444"/>
    </source>
</evidence>
<protein>
    <submittedName>
        <fullName evidence="9">Exopolysaccharide biosynthesis polyprenyl glycosylphosphotransferase</fullName>
    </submittedName>
</protein>
<evidence type="ECO:0000256" key="2">
    <source>
        <dbReference type="ARBA" id="ARBA00006464"/>
    </source>
</evidence>
<evidence type="ECO:0000256" key="7">
    <source>
        <dbReference type="SAM" id="Phobius"/>
    </source>
</evidence>
<organism evidence="9 10">
    <name type="scientific">Schaalia canis</name>
    <dbReference type="NCBI Taxonomy" id="100469"/>
    <lineage>
        <taxon>Bacteria</taxon>
        <taxon>Bacillati</taxon>
        <taxon>Actinomycetota</taxon>
        <taxon>Actinomycetes</taxon>
        <taxon>Actinomycetales</taxon>
        <taxon>Actinomycetaceae</taxon>
        <taxon>Schaalia</taxon>
    </lineage>
</organism>
<evidence type="ECO:0000256" key="1">
    <source>
        <dbReference type="ARBA" id="ARBA00004141"/>
    </source>
</evidence>
<dbReference type="OrthoDB" id="9808602at2"/>
<dbReference type="Pfam" id="PF02397">
    <property type="entry name" value="Bac_transf"/>
    <property type="match status" value="1"/>
</dbReference>
<keyword evidence="5 7" id="KW-1133">Transmembrane helix</keyword>
<reference evidence="9 10" key="1">
    <citation type="submission" date="2018-11" db="EMBL/GenBank/DDBJ databases">
        <title>Genomes From Bacteria Associated with the Canine Oral Cavity: a Test Case for Automated Genome-Based Taxonomic Assignment.</title>
        <authorList>
            <person name="Coil D.A."/>
            <person name="Jospin G."/>
            <person name="Darling A.E."/>
            <person name="Wallis C."/>
            <person name="Davis I.J."/>
            <person name="Harris S."/>
            <person name="Eisen J.A."/>
            <person name="Holcombe L.J."/>
            <person name="O'Flynn C."/>
        </authorList>
    </citation>
    <scope>NUCLEOTIDE SEQUENCE [LARGE SCALE GENOMIC DNA]</scope>
    <source>
        <strain evidence="9 10">OH770</strain>
    </source>
</reference>
<feature type="transmembrane region" description="Helical" evidence="7">
    <location>
        <begin position="122"/>
        <end position="142"/>
    </location>
</feature>
<name>A0A3P1SFL7_9ACTO</name>
<dbReference type="InterPro" id="IPR003362">
    <property type="entry name" value="Bact_transf"/>
</dbReference>
<dbReference type="EMBL" id="RQZF01000003">
    <property type="protein sequence ID" value="RRC95545.1"/>
    <property type="molecule type" value="Genomic_DNA"/>
</dbReference>
<dbReference type="AlphaFoldDB" id="A0A3P1SFL7"/>
<evidence type="ECO:0000313" key="9">
    <source>
        <dbReference type="EMBL" id="RRC95545.1"/>
    </source>
</evidence>
<dbReference type="GO" id="GO:0016020">
    <property type="term" value="C:membrane"/>
    <property type="evidence" value="ECO:0007669"/>
    <property type="project" value="UniProtKB-SubCell"/>
</dbReference>
<dbReference type="PANTHER" id="PTHR30576:SF10">
    <property type="entry name" value="SLL5057 PROTEIN"/>
    <property type="match status" value="1"/>
</dbReference>
<evidence type="ECO:0000259" key="8">
    <source>
        <dbReference type="Pfam" id="PF02397"/>
    </source>
</evidence>
<keyword evidence="6 7" id="KW-0472">Membrane</keyword>
<dbReference type="Proteomes" id="UP000280444">
    <property type="component" value="Unassembled WGS sequence"/>
</dbReference>
<feature type="transmembrane region" description="Helical" evidence="7">
    <location>
        <begin position="39"/>
        <end position="58"/>
    </location>
</feature>
<evidence type="ECO:0000256" key="3">
    <source>
        <dbReference type="ARBA" id="ARBA00022679"/>
    </source>
</evidence>